<reference evidence="4 5" key="1">
    <citation type="submission" date="2016-04" db="EMBL/GenBank/DDBJ databases">
        <title>A degradative enzymes factory behind the ericoid mycorrhizal symbiosis.</title>
        <authorList>
            <consortium name="DOE Joint Genome Institute"/>
            <person name="Martino E."/>
            <person name="Morin E."/>
            <person name="Grelet G."/>
            <person name="Kuo A."/>
            <person name="Kohler A."/>
            <person name="Daghino S."/>
            <person name="Barry K."/>
            <person name="Choi C."/>
            <person name="Cichocki N."/>
            <person name="Clum A."/>
            <person name="Copeland A."/>
            <person name="Hainaut M."/>
            <person name="Haridas S."/>
            <person name="Labutti K."/>
            <person name="Lindquist E."/>
            <person name="Lipzen A."/>
            <person name="Khouja H.-R."/>
            <person name="Murat C."/>
            <person name="Ohm R."/>
            <person name="Olson A."/>
            <person name="Spatafora J."/>
            <person name="Veneault-Fourrey C."/>
            <person name="Henrissat B."/>
            <person name="Grigoriev I."/>
            <person name="Martin F."/>
            <person name="Perotto S."/>
        </authorList>
    </citation>
    <scope>NUCLEOTIDE SEQUENCE [LARGE SCALE GENOMIC DNA]</scope>
    <source>
        <strain evidence="4 5">F</strain>
    </source>
</reference>
<accession>A0A2J6QX48</accession>
<name>A0A2J6QX48_HYAVF</name>
<evidence type="ECO:0000259" key="2">
    <source>
        <dbReference type="Pfam" id="PF00144"/>
    </source>
</evidence>
<feature type="signal peptide" evidence="1">
    <location>
        <begin position="1"/>
        <end position="18"/>
    </location>
</feature>
<protein>
    <submittedName>
        <fullName evidence="4">Beta-lactamase/transpeptidase-like protein</fullName>
    </submittedName>
</protein>
<evidence type="ECO:0000313" key="5">
    <source>
        <dbReference type="Proteomes" id="UP000235786"/>
    </source>
</evidence>
<gene>
    <name evidence="4" type="ORF">L207DRAFT_641393</name>
</gene>
<feature type="chain" id="PRO_5014456079" evidence="1">
    <location>
        <begin position="19"/>
        <end position="579"/>
    </location>
</feature>
<dbReference type="Pfam" id="PF00144">
    <property type="entry name" value="Beta-lactamase"/>
    <property type="match status" value="1"/>
</dbReference>
<dbReference type="Proteomes" id="UP000235786">
    <property type="component" value="Unassembled WGS sequence"/>
</dbReference>
<dbReference type="Gene3D" id="3.40.710.10">
    <property type="entry name" value="DD-peptidase/beta-lactamase superfamily"/>
    <property type="match status" value="1"/>
</dbReference>
<dbReference type="InterPro" id="IPR058664">
    <property type="entry name" value="ARB_00930-like_C"/>
</dbReference>
<dbReference type="InterPro" id="IPR051478">
    <property type="entry name" value="Beta-lactamase-like_AB/R"/>
</dbReference>
<dbReference type="SUPFAM" id="SSF56601">
    <property type="entry name" value="beta-lactamase/transpeptidase-like"/>
    <property type="match status" value="1"/>
</dbReference>
<proteinExistence type="predicted"/>
<keyword evidence="5" id="KW-1185">Reference proteome</keyword>
<dbReference type="InterPro" id="IPR001466">
    <property type="entry name" value="Beta-lactam-related"/>
</dbReference>
<feature type="domain" description="Beta-lactamase-like ARB-00930-like C-terminal" evidence="3">
    <location>
        <begin position="432"/>
        <end position="577"/>
    </location>
</feature>
<evidence type="ECO:0000259" key="3">
    <source>
        <dbReference type="Pfam" id="PF26335"/>
    </source>
</evidence>
<sequence length="579" mass="62089">MYLPIGFVLTYLFSSSRGATNCPLYGPIFPKPQNLSSSAYIQAAIQNLTTVFAARDADNSTGGYTNSYSVQIFSTSDTGSTPLFQHYHTAQNLASLNSTGVTQVNADSVYRIGSLTKVFTVYTFLAEAGDIHFNSPITDYIPELAALVKNTSANAIKRVAWEDITIGELASHMAGIASDNSLMGELTQTIPPNISVEIGFPPLPAAEVPTCGVDPLCNRTEFFAGFAHMYPAFAPGETPAYSNVAFQLLAYALETITGRNFQTSLEDKILQPLNLVHTFYTTPNDSVGVIPGNYSSTGWANNLGEESPAGMMYASINDLSTFGRSILQSSILSSAQTRRWFQPTALTSDLRETVGYPWGIRRIIMDPNRPYELITSFNKAGSIGSYSSLLALLPEFNMGFSILIAGDLALNNWVVADTLGDYILSAAQQAVREQAQTNYAGNYSSSALNSSLTLTADASKPGIGITSWISNGTDMLIISNLLLTNAISANFSARLYPTDLEVTAADGSKQVVLKAIFEDLATQATDSRFTAGCGTWIGPTAIVYGAMALDEFVFTLDPSGKAVSVEVSALRLPMNRTGS</sequence>
<dbReference type="PANTHER" id="PTHR22935">
    <property type="entry name" value="PENICILLIN-BINDING PROTEIN"/>
    <property type="match status" value="1"/>
</dbReference>
<evidence type="ECO:0000256" key="1">
    <source>
        <dbReference type="SAM" id="SignalP"/>
    </source>
</evidence>
<dbReference type="EMBL" id="KZ613965">
    <property type="protein sequence ID" value="PMD30832.1"/>
    <property type="molecule type" value="Genomic_DNA"/>
</dbReference>
<evidence type="ECO:0000313" key="4">
    <source>
        <dbReference type="EMBL" id="PMD30832.1"/>
    </source>
</evidence>
<dbReference type="STRING" id="1149755.A0A2J6QX48"/>
<dbReference type="Pfam" id="PF26335">
    <property type="entry name" value="ARB_00930_C"/>
    <property type="match status" value="1"/>
</dbReference>
<organism evidence="4 5">
    <name type="scientific">Hyaloscypha variabilis (strain UAMH 11265 / GT02V1 / F)</name>
    <name type="common">Meliniomyces variabilis</name>
    <dbReference type="NCBI Taxonomy" id="1149755"/>
    <lineage>
        <taxon>Eukaryota</taxon>
        <taxon>Fungi</taxon>
        <taxon>Dikarya</taxon>
        <taxon>Ascomycota</taxon>
        <taxon>Pezizomycotina</taxon>
        <taxon>Leotiomycetes</taxon>
        <taxon>Helotiales</taxon>
        <taxon>Hyaloscyphaceae</taxon>
        <taxon>Hyaloscypha</taxon>
        <taxon>Hyaloscypha variabilis</taxon>
    </lineage>
</organism>
<keyword evidence="1" id="KW-0732">Signal</keyword>
<dbReference type="InterPro" id="IPR012338">
    <property type="entry name" value="Beta-lactam/transpept-like"/>
</dbReference>
<dbReference type="PANTHER" id="PTHR22935:SF97">
    <property type="entry name" value="BETA-LACTAMASE-RELATED DOMAIN-CONTAINING PROTEIN"/>
    <property type="match status" value="1"/>
</dbReference>
<feature type="domain" description="Beta-lactamase-related" evidence="2">
    <location>
        <begin position="101"/>
        <end position="406"/>
    </location>
</feature>
<dbReference type="AlphaFoldDB" id="A0A2J6QX48"/>
<dbReference type="OrthoDB" id="10250282at2759"/>